<dbReference type="GO" id="GO:2001295">
    <property type="term" value="P:malonyl-CoA biosynthetic process"/>
    <property type="evidence" value="ECO:0007669"/>
    <property type="project" value="TreeGrafter"/>
</dbReference>
<name>A0A445B6M3_ARAHY</name>
<dbReference type="AlphaFoldDB" id="A0A445B6M3"/>
<dbReference type="PANTHER" id="PTHR42995:SF5">
    <property type="entry name" value="ACETYL-COENZYME A CARBOXYLASE CARBOXYL TRANSFERASE SUBUNIT BETA, CHLOROPLASTIC"/>
    <property type="match status" value="1"/>
</dbReference>
<dbReference type="STRING" id="3818.A0A445B6M3"/>
<evidence type="ECO:0008006" key="3">
    <source>
        <dbReference type="Google" id="ProtNLM"/>
    </source>
</evidence>
<evidence type="ECO:0000313" key="2">
    <source>
        <dbReference type="Proteomes" id="UP000289738"/>
    </source>
</evidence>
<dbReference type="Proteomes" id="UP000289738">
    <property type="component" value="Chromosome A10"/>
</dbReference>
<keyword evidence="2" id="KW-1185">Reference proteome</keyword>
<protein>
    <recommendedName>
        <fullName evidence="3">CoA carboxyltransferase N-terminal domain-containing protein</fullName>
    </recommendedName>
</protein>
<reference evidence="1 2" key="1">
    <citation type="submission" date="2019-01" db="EMBL/GenBank/DDBJ databases">
        <title>Sequencing of cultivated peanut Arachis hypogaea provides insights into genome evolution and oil improvement.</title>
        <authorList>
            <person name="Chen X."/>
        </authorList>
    </citation>
    <scope>NUCLEOTIDE SEQUENCE [LARGE SCALE GENOMIC DNA]</scope>
    <source>
        <strain evidence="2">cv. Fuhuasheng</strain>
        <tissue evidence="1">Leaves</tissue>
    </source>
</reference>
<accession>A0A445B6M3</accession>
<dbReference type="Gene3D" id="3.90.226.10">
    <property type="entry name" value="2-enoyl-CoA Hydratase, Chain A, domain 1"/>
    <property type="match status" value="1"/>
</dbReference>
<gene>
    <name evidence="1" type="ORF">Ahy_A10g049175</name>
</gene>
<dbReference type="GO" id="GO:0006633">
    <property type="term" value="P:fatty acid biosynthetic process"/>
    <property type="evidence" value="ECO:0007669"/>
    <property type="project" value="TreeGrafter"/>
</dbReference>
<evidence type="ECO:0000313" key="1">
    <source>
        <dbReference type="EMBL" id="RYR34350.1"/>
    </source>
</evidence>
<organism evidence="1 2">
    <name type="scientific">Arachis hypogaea</name>
    <name type="common">Peanut</name>
    <dbReference type="NCBI Taxonomy" id="3818"/>
    <lineage>
        <taxon>Eukaryota</taxon>
        <taxon>Viridiplantae</taxon>
        <taxon>Streptophyta</taxon>
        <taxon>Embryophyta</taxon>
        <taxon>Tracheophyta</taxon>
        <taxon>Spermatophyta</taxon>
        <taxon>Magnoliopsida</taxon>
        <taxon>eudicotyledons</taxon>
        <taxon>Gunneridae</taxon>
        <taxon>Pentapetalae</taxon>
        <taxon>rosids</taxon>
        <taxon>fabids</taxon>
        <taxon>Fabales</taxon>
        <taxon>Fabaceae</taxon>
        <taxon>Papilionoideae</taxon>
        <taxon>50 kb inversion clade</taxon>
        <taxon>dalbergioids sensu lato</taxon>
        <taxon>Dalbergieae</taxon>
        <taxon>Pterocarpus clade</taxon>
        <taxon>Arachis</taxon>
    </lineage>
</organism>
<dbReference type="GO" id="GO:0003989">
    <property type="term" value="F:acetyl-CoA carboxylase activity"/>
    <property type="evidence" value="ECO:0007669"/>
    <property type="project" value="TreeGrafter"/>
</dbReference>
<dbReference type="SUPFAM" id="SSF52096">
    <property type="entry name" value="ClpP/crotonase"/>
    <property type="match status" value="1"/>
</dbReference>
<dbReference type="PANTHER" id="PTHR42995">
    <property type="entry name" value="ACETYL-COENZYME A CARBOXYLASE CARBOXYL TRANSFERASE SUBUNIT BETA, CHLOROPLASTIC"/>
    <property type="match status" value="1"/>
</dbReference>
<proteinExistence type="predicted"/>
<comment type="caution">
    <text evidence="1">The sequence shown here is derived from an EMBL/GenBank/DDBJ whole genome shotgun (WGS) entry which is preliminary data.</text>
</comment>
<dbReference type="InterPro" id="IPR029045">
    <property type="entry name" value="ClpP/crotonase-like_dom_sf"/>
</dbReference>
<sequence>MNICEHCGYHLKMRNSDRIELSIDPGTWNPMDEDMVSMDPIEFHSEEESESCAAVAAESSTEHDIALLSKRAGQKIERYFVLE</sequence>
<dbReference type="EMBL" id="SDMP01000010">
    <property type="protein sequence ID" value="RYR34350.1"/>
    <property type="molecule type" value="Genomic_DNA"/>
</dbReference>